<evidence type="ECO:0000256" key="2">
    <source>
        <dbReference type="ARBA" id="ARBA00022517"/>
    </source>
</evidence>
<proteinExistence type="inferred from homology"/>
<keyword evidence="1 5" id="KW-0963">Cytoplasm</keyword>
<comment type="similarity">
    <text evidence="5">Belongs to the YqgF HJR family.</text>
</comment>
<dbReference type="AlphaFoldDB" id="A0A0X8X687"/>
<dbReference type="OrthoDB" id="9796140at2"/>
<organism evidence="7 8">
    <name type="scientific">Halorhodospira halochloris</name>
    <name type="common">Ectothiorhodospira halochloris</name>
    <dbReference type="NCBI Taxonomy" id="1052"/>
    <lineage>
        <taxon>Bacteria</taxon>
        <taxon>Pseudomonadati</taxon>
        <taxon>Pseudomonadota</taxon>
        <taxon>Gammaproteobacteria</taxon>
        <taxon>Chromatiales</taxon>
        <taxon>Ectothiorhodospiraceae</taxon>
        <taxon>Halorhodospira</taxon>
    </lineage>
</organism>
<dbReference type="InterPro" id="IPR012337">
    <property type="entry name" value="RNaseH-like_sf"/>
</dbReference>
<dbReference type="SMART" id="SM00732">
    <property type="entry name" value="YqgFc"/>
    <property type="match status" value="1"/>
</dbReference>
<keyword evidence="3 5" id="KW-0540">Nuclease</keyword>
<dbReference type="InterPro" id="IPR037027">
    <property type="entry name" value="YqgF/RNaseH-like_dom_sf"/>
</dbReference>
<dbReference type="PANTHER" id="PTHR33317">
    <property type="entry name" value="POLYNUCLEOTIDYL TRANSFERASE, RIBONUCLEASE H-LIKE SUPERFAMILY PROTEIN"/>
    <property type="match status" value="1"/>
</dbReference>
<evidence type="ECO:0000256" key="4">
    <source>
        <dbReference type="ARBA" id="ARBA00022801"/>
    </source>
</evidence>
<dbReference type="Proteomes" id="UP000218890">
    <property type="component" value="Chromosome"/>
</dbReference>
<dbReference type="NCBIfam" id="TIGR00250">
    <property type="entry name" value="RNAse_H_YqgF"/>
    <property type="match status" value="1"/>
</dbReference>
<dbReference type="EC" id="3.1.-.-" evidence="5"/>
<dbReference type="SUPFAM" id="SSF53098">
    <property type="entry name" value="Ribonuclease H-like"/>
    <property type="match status" value="1"/>
</dbReference>
<feature type="domain" description="YqgF/RNase H-like" evidence="6">
    <location>
        <begin position="10"/>
        <end position="110"/>
    </location>
</feature>
<dbReference type="PANTHER" id="PTHR33317:SF4">
    <property type="entry name" value="POLYNUCLEOTIDYL TRANSFERASE, RIBONUCLEASE H-LIKE SUPERFAMILY PROTEIN"/>
    <property type="match status" value="1"/>
</dbReference>
<keyword evidence="8" id="KW-1185">Reference proteome</keyword>
<evidence type="ECO:0000256" key="1">
    <source>
        <dbReference type="ARBA" id="ARBA00022490"/>
    </source>
</evidence>
<dbReference type="Pfam" id="PF03652">
    <property type="entry name" value="RuvX"/>
    <property type="match status" value="1"/>
</dbReference>
<accession>A0A0X8X687</accession>
<dbReference type="InterPro" id="IPR005227">
    <property type="entry name" value="YqgF"/>
</dbReference>
<protein>
    <recommendedName>
        <fullName evidence="5">Putative pre-16S rRNA nuclease</fullName>
        <ecNumber evidence="5">3.1.-.-</ecNumber>
    </recommendedName>
</protein>
<comment type="subcellular location">
    <subcellularLocation>
        <location evidence="5">Cytoplasm</location>
    </subcellularLocation>
</comment>
<evidence type="ECO:0000256" key="5">
    <source>
        <dbReference type="HAMAP-Rule" id="MF_00651"/>
    </source>
</evidence>
<dbReference type="KEGG" id="hhk:HH1059_23460"/>
<evidence type="ECO:0000313" key="7">
    <source>
        <dbReference type="EMBL" id="BAU56415.1"/>
    </source>
</evidence>
<evidence type="ECO:0000259" key="6">
    <source>
        <dbReference type="SMART" id="SM00732"/>
    </source>
</evidence>
<comment type="function">
    <text evidence="5">Could be a nuclease involved in processing of the 5'-end of pre-16S rRNA.</text>
</comment>
<dbReference type="InterPro" id="IPR006641">
    <property type="entry name" value="YqgF/RNaseH-like_dom"/>
</dbReference>
<reference evidence="7" key="1">
    <citation type="submission" date="2016-02" db="EMBL/GenBank/DDBJ databases">
        <title>Halorhodospira halochloris DSM-1059 complete genome, version 2.</title>
        <authorList>
            <person name="Tsukatani Y."/>
        </authorList>
    </citation>
    <scope>NUCLEOTIDE SEQUENCE</scope>
    <source>
        <strain evidence="7">DSM 1059</strain>
    </source>
</reference>
<gene>
    <name evidence="7" type="primary">yqgF</name>
    <name evidence="7" type="ORF">HH1059_23460</name>
</gene>
<dbReference type="GO" id="GO:0016788">
    <property type="term" value="F:hydrolase activity, acting on ester bonds"/>
    <property type="evidence" value="ECO:0007669"/>
    <property type="project" value="UniProtKB-UniRule"/>
</dbReference>
<name>A0A0X8X687_HALHR</name>
<sequence>MPNERDPDGATVLGFDPGEKHIGVAVGEALLGSAKPVAVLSAQHGQPDWGKVKDLIEQWQPSLAVVGVPKHADDSAATSTAAAERFANRLHGRFGIVVKTIDERLSSHEAEQRLRARGHKFNLNSVHSEAAAVILETYFAQGAA</sequence>
<dbReference type="CDD" id="cd16964">
    <property type="entry name" value="YqgF"/>
    <property type="match status" value="1"/>
</dbReference>
<dbReference type="GO" id="GO:0000967">
    <property type="term" value="P:rRNA 5'-end processing"/>
    <property type="evidence" value="ECO:0007669"/>
    <property type="project" value="UniProtKB-UniRule"/>
</dbReference>
<dbReference type="GO" id="GO:0005829">
    <property type="term" value="C:cytosol"/>
    <property type="evidence" value="ECO:0007669"/>
    <property type="project" value="TreeGrafter"/>
</dbReference>
<dbReference type="RefSeq" id="WP_096406236.1">
    <property type="nucleotide sequence ID" value="NZ_AP017372.2"/>
</dbReference>
<dbReference type="Gene3D" id="3.30.420.140">
    <property type="entry name" value="YqgF/RNase H-like domain"/>
    <property type="match status" value="1"/>
</dbReference>
<dbReference type="HAMAP" id="MF_00651">
    <property type="entry name" value="Nuclease_YqgF"/>
    <property type="match status" value="1"/>
</dbReference>
<dbReference type="GO" id="GO:0004518">
    <property type="term" value="F:nuclease activity"/>
    <property type="evidence" value="ECO:0007669"/>
    <property type="project" value="UniProtKB-KW"/>
</dbReference>
<evidence type="ECO:0000313" key="8">
    <source>
        <dbReference type="Proteomes" id="UP000218890"/>
    </source>
</evidence>
<dbReference type="EMBL" id="AP017372">
    <property type="protein sequence ID" value="BAU56415.1"/>
    <property type="molecule type" value="Genomic_DNA"/>
</dbReference>
<keyword evidence="4 5" id="KW-0378">Hydrolase</keyword>
<keyword evidence="2 5" id="KW-0690">Ribosome biogenesis</keyword>
<evidence type="ECO:0000256" key="3">
    <source>
        <dbReference type="ARBA" id="ARBA00022722"/>
    </source>
</evidence>